<dbReference type="NCBIfam" id="TIGR00010">
    <property type="entry name" value="YchF/TatD family DNA exonuclease"/>
    <property type="match status" value="1"/>
</dbReference>
<dbReference type="SUPFAM" id="SSF51556">
    <property type="entry name" value="Metallo-dependent hydrolases"/>
    <property type="match status" value="1"/>
</dbReference>
<dbReference type="InterPro" id="IPR015991">
    <property type="entry name" value="TatD/YcfH-like"/>
</dbReference>
<keyword evidence="2" id="KW-0378">Hydrolase</keyword>
<dbReference type="GO" id="GO:0046872">
    <property type="term" value="F:metal ion binding"/>
    <property type="evidence" value="ECO:0007669"/>
    <property type="project" value="UniProtKB-KW"/>
</dbReference>
<dbReference type="Pfam" id="PF01026">
    <property type="entry name" value="TatD_DNase"/>
    <property type="match status" value="1"/>
</dbReference>
<dbReference type="CDD" id="cd01310">
    <property type="entry name" value="TatD_DNAse"/>
    <property type="match status" value="1"/>
</dbReference>
<reference evidence="4 5" key="1">
    <citation type="submission" date="2019-12" db="EMBL/GenBank/DDBJ databases">
        <title>Sequence classification of anaerobic respiratory reductive dehalogenases: First we see many, then we see few.</title>
        <authorList>
            <person name="Molenda O."/>
            <person name="Puentes Jacome L.A."/>
            <person name="Cao X."/>
            <person name="Nesbo C.L."/>
            <person name="Tang S."/>
            <person name="Morson N."/>
            <person name="Patron J."/>
            <person name="Lomheim L."/>
            <person name="Wishart D.S."/>
            <person name="Edwards E.A."/>
        </authorList>
    </citation>
    <scope>NUCLEOTIDE SEQUENCE [LARGE SCALE GENOMIC DNA]</scope>
    <source>
        <strain evidence="4 5">12DCA</strain>
    </source>
</reference>
<dbReference type="RefSeq" id="WP_019224864.1">
    <property type="nucleotide sequence ID" value="NZ_CP046996.1"/>
</dbReference>
<dbReference type="PANTHER" id="PTHR46124:SF2">
    <property type="entry name" value="D-AMINOACYL-TRNA DEACYLASE"/>
    <property type="match status" value="1"/>
</dbReference>
<evidence type="ECO:0000313" key="5">
    <source>
        <dbReference type="Proteomes" id="UP000430508"/>
    </source>
</evidence>
<dbReference type="Proteomes" id="UP000430508">
    <property type="component" value="Chromosome"/>
</dbReference>
<dbReference type="AlphaFoldDB" id="A0A857DFB2"/>
<feature type="binding site" evidence="3">
    <location>
        <position position="202"/>
    </location>
    <ligand>
        <name>a divalent metal cation</name>
        <dbReference type="ChEBI" id="CHEBI:60240"/>
        <label>1</label>
    </ligand>
</feature>
<feature type="binding site" evidence="3">
    <location>
        <position position="92"/>
    </location>
    <ligand>
        <name>a divalent metal cation</name>
        <dbReference type="ChEBI" id="CHEBI:60240"/>
        <label>1</label>
    </ligand>
</feature>
<evidence type="ECO:0000256" key="3">
    <source>
        <dbReference type="PIRSR" id="PIRSR005902-1"/>
    </source>
</evidence>
<accession>A0A857DFB2</accession>
<dbReference type="PIRSF" id="PIRSF005902">
    <property type="entry name" value="DNase_TatD"/>
    <property type="match status" value="1"/>
</dbReference>
<keyword evidence="4" id="KW-0269">Exonuclease</keyword>
<feature type="binding site" evidence="3">
    <location>
        <position position="128"/>
    </location>
    <ligand>
        <name>a divalent metal cation</name>
        <dbReference type="ChEBI" id="CHEBI:60240"/>
        <label>2</label>
    </ligand>
</feature>
<feature type="binding site" evidence="3">
    <location>
        <position position="6"/>
    </location>
    <ligand>
        <name>a divalent metal cation</name>
        <dbReference type="ChEBI" id="CHEBI:60240"/>
        <label>1</label>
    </ligand>
</feature>
<evidence type="ECO:0000313" key="4">
    <source>
        <dbReference type="EMBL" id="QGZ99327.1"/>
    </source>
</evidence>
<name>A0A857DFB2_9FIRM</name>
<evidence type="ECO:0000256" key="2">
    <source>
        <dbReference type="ARBA" id="ARBA00022801"/>
    </source>
</evidence>
<feature type="binding site" evidence="3">
    <location>
        <position position="8"/>
    </location>
    <ligand>
        <name>a divalent metal cation</name>
        <dbReference type="ChEBI" id="CHEBI:60240"/>
        <label>1</label>
    </ligand>
</feature>
<dbReference type="GO" id="GO:0005829">
    <property type="term" value="C:cytosol"/>
    <property type="evidence" value="ECO:0007669"/>
    <property type="project" value="TreeGrafter"/>
</dbReference>
<feature type="binding site" evidence="3">
    <location>
        <position position="152"/>
    </location>
    <ligand>
        <name>a divalent metal cation</name>
        <dbReference type="ChEBI" id="CHEBI:60240"/>
        <label>2</label>
    </ligand>
</feature>
<dbReference type="InterPro" id="IPR001130">
    <property type="entry name" value="TatD-like"/>
</dbReference>
<proteinExistence type="predicted"/>
<protein>
    <submittedName>
        <fullName evidence="4">YchF/TatD family DNA exonuclease</fullName>
    </submittedName>
</protein>
<keyword evidence="4" id="KW-0540">Nuclease</keyword>
<dbReference type="GO" id="GO:0004536">
    <property type="term" value="F:DNA nuclease activity"/>
    <property type="evidence" value="ECO:0007669"/>
    <property type="project" value="InterPro"/>
</dbReference>
<dbReference type="InterPro" id="IPR032466">
    <property type="entry name" value="Metal_Hydrolase"/>
</dbReference>
<organism evidence="4 5">
    <name type="scientific">Dehalobacter restrictus</name>
    <dbReference type="NCBI Taxonomy" id="55583"/>
    <lineage>
        <taxon>Bacteria</taxon>
        <taxon>Bacillati</taxon>
        <taxon>Bacillota</taxon>
        <taxon>Clostridia</taxon>
        <taxon>Eubacteriales</taxon>
        <taxon>Desulfitobacteriaceae</taxon>
        <taxon>Dehalobacter</taxon>
    </lineage>
</organism>
<dbReference type="Gene3D" id="3.20.20.140">
    <property type="entry name" value="Metal-dependent hydrolases"/>
    <property type="match status" value="1"/>
</dbReference>
<keyword evidence="1 3" id="KW-0479">Metal-binding</keyword>
<sequence>MIWDTHAHLEDSQFSPDRGETIARATAAGVTTIVNVGSTEATSQNSVRLAEEYPFIYAAVGIHPHDVEACTDKTWETLLRLAQNPKVVAWGEIGLDYFRDISPRDDQRKWFIHQLKLANEVGLPVIIHNRDAHGDILQIIKNHPPEAGGVFHSYSGSWEMAKELLAMGFYLSFSGPLTFKNARHAPEVAEKVPEDRFLIETDCPYLTPEPYRGKRNEPAYICEVLAKIAAIRGMEVREAARLSSENARRLFRIDQFQCEIGSNLQ</sequence>
<evidence type="ECO:0000256" key="1">
    <source>
        <dbReference type="ARBA" id="ARBA00022723"/>
    </source>
</evidence>
<dbReference type="EMBL" id="CP046996">
    <property type="protein sequence ID" value="QGZ99327.1"/>
    <property type="molecule type" value="Genomic_DNA"/>
</dbReference>
<gene>
    <name evidence="4" type="ORF">GQ588_00885</name>
</gene>
<dbReference type="GO" id="GO:0004527">
    <property type="term" value="F:exonuclease activity"/>
    <property type="evidence" value="ECO:0007669"/>
    <property type="project" value="UniProtKB-KW"/>
</dbReference>
<dbReference type="FunFam" id="3.20.20.140:FF:000005">
    <property type="entry name" value="TatD family hydrolase"/>
    <property type="match status" value="1"/>
</dbReference>
<dbReference type="PANTHER" id="PTHR46124">
    <property type="entry name" value="D-AMINOACYL-TRNA DEACYLASE"/>
    <property type="match status" value="1"/>
</dbReference>